<comment type="caution">
    <text evidence="1">The sequence shown here is derived from an EMBL/GenBank/DDBJ whole genome shotgun (WGS) entry which is preliminary data.</text>
</comment>
<dbReference type="RefSeq" id="WP_129030313.1">
    <property type="nucleotide sequence ID" value="NZ_QMAP01000005.1"/>
</dbReference>
<dbReference type="Proteomes" id="UP000290921">
    <property type="component" value="Unassembled WGS sequence"/>
</dbReference>
<accession>A0A4Q0VC46</accession>
<evidence type="ECO:0000313" key="1">
    <source>
        <dbReference type="EMBL" id="RXI49127.1"/>
    </source>
</evidence>
<name>A0A4Q0VC46_CLOTA</name>
<dbReference type="AlphaFoldDB" id="A0A4Q0VC46"/>
<organism evidence="1 2">
    <name type="scientific">Clostridium tetani</name>
    <dbReference type="NCBI Taxonomy" id="1513"/>
    <lineage>
        <taxon>Bacteria</taxon>
        <taxon>Bacillati</taxon>
        <taxon>Bacillota</taxon>
        <taxon>Clostridia</taxon>
        <taxon>Eubacteriales</taxon>
        <taxon>Clostridiaceae</taxon>
        <taxon>Clostridium</taxon>
    </lineage>
</organism>
<gene>
    <name evidence="1" type="ORF">DP130_06880</name>
</gene>
<dbReference type="EMBL" id="QMAP01000005">
    <property type="protein sequence ID" value="RXI49127.1"/>
    <property type="molecule type" value="Genomic_DNA"/>
</dbReference>
<reference evidence="1 2" key="1">
    <citation type="submission" date="2018-06" db="EMBL/GenBank/DDBJ databases">
        <title>Genome conservation of Clostridium tetani.</title>
        <authorList>
            <person name="Bruggemann H."/>
            <person name="Popoff M.R."/>
        </authorList>
    </citation>
    <scope>NUCLEOTIDE SEQUENCE [LARGE SCALE GENOMIC DNA]</scope>
    <source>
        <strain evidence="1 2">2017.061</strain>
    </source>
</reference>
<sequence>MAYTALDLLDKIIYVEEKKRDICGAGLYKAKNDMRIYILIKVMIRNLDRSIEFHKELKEQMLKSEMEEIDFIVYDKISFLIDEFSTKLLAPDIFNIKGLIKFCLEFQNDILALCIYIQGRIVQREEDMNTSTYKALNAMIVEKKKEIKNLEEFDKKYC</sequence>
<proteinExistence type="predicted"/>
<protein>
    <submittedName>
        <fullName evidence="1">Uncharacterized protein</fullName>
    </submittedName>
</protein>
<evidence type="ECO:0000313" key="2">
    <source>
        <dbReference type="Proteomes" id="UP000290921"/>
    </source>
</evidence>